<accession>A0ABR3G8R7</accession>
<organism evidence="1 2">
    <name type="scientific">Discina gigas</name>
    <dbReference type="NCBI Taxonomy" id="1032678"/>
    <lineage>
        <taxon>Eukaryota</taxon>
        <taxon>Fungi</taxon>
        <taxon>Dikarya</taxon>
        <taxon>Ascomycota</taxon>
        <taxon>Pezizomycotina</taxon>
        <taxon>Pezizomycetes</taxon>
        <taxon>Pezizales</taxon>
        <taxon>Discinaceae</taxon>
        <taxon>Discina</taxon>
    </lineage>
</organism>
<dbReference type="PANTHER" id="PTHR33321">
    <property type="match status" value="1"/>
</dbReference>
<gene>
    <name evidence="1" type="ORF">Q9L58_008770</name>
</gene>
<proteinExistence type="predicted"/>
<evidence type="ECO:0000313" key="1">
    <source>
        <dbReference type="EMBL" id="KAL0632332.1"/>
    </source>
</evidence>
<keyword evidence="2" id="KW-1185">Reference proteome</keyword>
<name>A0ABR3G8R7_9PEZI</name>
<dbReference type="Pfam" id="PF04450">
    <property type="entry name" value="BSP"/>
    <property type="match status" value="1"/>
</dbReference>
<reference evidence="1 2" key="1">
    <citation type="submission" date="2024-02" db="EMBL/GenBank/DDBJ databases">
        <title>Discinaceae phylogenomics.</title>
        <authorList>
            <person name="Dirks A.C."/>
            <person name="James T.Y."/>
        </authorList>
    </citation>
    <scope>NUCLEOTIDE SEQUENCE [LARGE SCALE GENOMIC DNA]</scope>
    <source>
        <strain evidence="1 2">ACD0624</strain>
    </source>
</reference>
<protein>
    <submittedName>
        <fullName evidence="1">Uncharacterized protein</fullName>
    </submittedName>
</protein>
<dbReference type="Proteomes" id="UP001447188">
    <property type="component" value="Unassembled WGS sequence"/>
</dbReference>
<evidence type="ECO:0000313" key="2">
    <source>
        <dbReference type="Proteomes" id="UP001447188"/>
    </source>
</evidence>
<dbReference type="PANTHER" id="PTHR33321:SF12">
    <property type="entry name" value="PLANT BASIC SECRETORY PROTEIN (BSP) FAMILY PROTEIN"/>
    <property type="match status" value="1"/>
</dbReference>
<sequence length="254" mass="28806">MQSTRPLPVVAQMTPVPIPPPPAHLPKPHPRKDWHVPRLLLQVKDVCHPGAVKYFSTTNTETLLRDAVVGVLERLYTYETAPTSQRSVTLILRAMEGVAYTTGSDLDPDHKEIHFNLNYIAGIPAERVASEILGVVRHEMVHCWQYNGHNTCPGGLIEGIADWVRLKDGFCPPHWHRGGSRWDDGYQNTAYFLQWLEERFGEGTVMAINACMRKEKYHEGIWGTLCRGEKVGELWKEYQTVYGIGKPKKPVETV</sequence>
<comment type="caution">
    <text evidence="1">The sequence shown here is derived from an EMBL/GenBank/DDBJ whole genome shotgun (WGS) entry which is preliminary data.</text>
</comment>
<dbReference type="EMBL" id="JBBBZM010000174">
    <property type="protein sequence ID" value="KAL0632332.1"/>
    <property type="molecule type" value="Genomic_DNA"/>
</dbReference>
<dbReference type="InterPro" id="IPR007541">
    <property type="entry name" value="Uncharacterised_BSP"/>
</dbReference>